<evidence type="ECO:0000256" key="8">
    <source>
        <dbReference type="ARBA" id="ARBA00022898"/>
    </source>
</evidence>
<reference evidence="14" key="1">
    <citation type="submission" date="2023-01" db="EMBL/GenBank/DDBJ databases">
        <title>The diversity of Class Acidimicrobiia in South China Sea sediment environments and the proposal of Iamia marina sp. nov., a novel species of the genus Iamia.</title>
        <authorList>
            <person name="He Y."/>
            <person name="Tian X."/>
        </authorList>
    </citation>
    <scope>NUCLEOTIDE SEQUENCE</scope>
    <source>
        <strain evidence="14">DSM 19957</strain>
    </source>
</reference>
<keyword evidence="6" id="KW-0808">Transferase</keyword>
<organism evidence="14 15">
    <name type="scientific">Iamia majanohamensis</name>
    <dbReference type="NCBI Taxonomy" id="467976"/>
    <lineage>
        <taxon>Bacteria</taxon>
        <taxon>Bacillati</taxon>
        <taxon>Actinomycetota</taxon>
        <taxon>Acidimicrobiia</taxon>
        <taxon>Acidimicrobiales</taxon>
        <taxon>Iamiaceae</taxon>
        <taxon>Iamia</taxon>
    </lineage>
</organism>
<sequence>MALPDHPTPWAAAVDDRLDRVRAEGRWRTVRRLDALGPAGHLDGDGADRAVTSFASNDYLGLSAHPAVLAAAHEALDRWGAGATASRLVVGSRPPHHALEEDLAAWKGTDAALVFPTGYMANLGVLTALAGPGTRIVSDELNHASIVDGCRLARGELAIAPHADVAAVDRLLAADDRPAVVVTDAVFSMDGDVADVEGLAEVCARHHALLVLDEAHAVLGPDPGPWPAGAEVVRVGTLSKALGALGGFVACSGALRDLLVNAARPFIFTTGLSPADAAAGRAALGVVRSAEGEVLRTRVRAHVDRLRPGHPSPIVPVVLGEEDAAVAAAATLLDQGLLVPAIRPPTVPAGTSRLRVTLSAAHTDAQVDALVAGLGALAPGTVG</sequence>
<dbReference type="InterPro" id="IPR015422">
    <property type="entry name" value="PyrdxlP-dep_Trfase_small"/>
</dbReference>
<dbReference type="SUPFAM" id="SSF53383">
    <property type="entry name" value="PLP-dependent transferases"/>
    <property type="match status" value="1"/>
</dbReference>
<evidence type="ECO:0000256" key="9">
    <source>
        <dbReference type="ARBA" id="ARBA00032610"/>
    </source>
</evidence>
<evidence type="ECO:0000256" key="3">
    <source>
        <dbReference type="ARBA" id="ARBA00010008"/>
    </source>
</evidence>
<name>A0AAF0BU74_9ACTN</name>
<comment type="catalytic activity">
    <reaction evidence="11">
        <text>6-carboxyhexanoyl-[ACP] + L-alanine + H(+) = (8S)-8-amino-7-oxononanoate + holo-[ACP] + CO2</text>
        <dbReference type="Rhea" id="RHEA:42288"/>
        <dbReference type="Rhea" id="RHEA-COMP:9685"/>
        <dbReference type="Rhea" id="RHEA-COMP:9955"/>
        <dbReference type="ChEBI" id="CHEBI:15378"/>
        <dbReference type="ChEBI" id="CHEBI:16526"/>
        <dbReference type="ChEBI" id="CHEBI:57972"/>
        <dbReference type="ChEBI" id="CHEBI:64479"/>
        <dbReference type="ChEBI" id="CHEBI:78846"/>
        <dbReference type="ChEBI" id="CHEBI:149468"/>
        <dbReference type="EC" id="2.3.1.47"/>
    </reaction>
</comment>
<dbReference type="Pfam" id="PF00155">
    <property type="entry name" value="Aminotran_1_2"/>
    <property type="match status" value="1"/>
</dbReference>
<evidence type="ECO:0000256" key="11">
    <source>
        <dbReference type="ARBA" id="ARBA00047715"/>
    </source>
</evidence>
<evidence type="ECO:0000256" key="4">
    <source>
        <dbReference type="ARBA" id="ARBA00011738"/>
    </source>
</evidence>
<comment type="cofactor">
    <cofactor evidence="1 12">
        <name>pyridoxal 5'-phosphate</name>
        <dbReference type="ChEBI" id="CHEBI:597326"/>
    </cofactor>
</comment>
<dbReference type="Gene3D" id="3.40.640.10">
    <property type="entry name" value="Type I PLP-dependent aspartate aminotransferase-like (Major domain)"/>
    <property type="match status" value="1"/>
</dbReference>
<evidence type="ECO:0000259" key="13">
    <source>
        <dbReference type="Pfam" id="PF00155"/>
    </source>
</evidence>
<dbReference type="InterPro" id="IPR015421">
    <property type="entry name" value="PyrdxlP-dep_Trfase_major"/>
</dbReference>
<dbReference type="KEGG" id="ima:PO878_02310"/>
<dbReference type="InterPro" id="IPR050087">
    <property type="entry name" value="AON_synthase_class-II"/>
</dbReference>
<dbReference type="AlphaFoldDB" id="A0AAF0BU74"/>
<dbReference type="GO" id="GO:0009102">
    <property type="term" value="P:biotin biosynthetic process"/>
    <property type="evidence" value="ECO:0007669"/>
    <property type="project" value="UniProtKB-KW"/>
</dbReference>
<keyword evidence="15" id="KW-1185">Reference proteome</keyword>
<comment type="subunit">
    <text evidence="4">Homodimer.</text>
</comment>
<evidence type="ECO:0000256" key="6">
    <source>
        <dbReference type="ARBA" id="ARBA00022679"/>
    </source>
</evidence>
<gene>
    <name evidence="14" type="ORF">PO878_02310</name>
</gene>
<evidence type="ECO:0000256" key="2">
    <source>
        <dbReference type="ARBA" id="ARBA00004746"/>
    </source>
</evidence>
<evidence type="ECO:0000256" key="7">
    <source>
        <dbReference type="ARBA" id="ARBA00022756"/>
    </source>
</evidence>
<evidence type="ECO:0000256" key="10">
    <source>
        <dbReference type="ARBA" id="ARBA00033381"/>
    </source>
</evidence>
<evidence type="ECO:0000256" key="5">
    <source>
        <dbReference type="ARBA" id="ARBA00013187"/>
    </source>
</evidence>
<proteinExistence type="inferred from homology"/>
<protein>
    <recommendedName>
        <fullName evidence="5">8-amino-7-oxononanoate synthase</fullName>
        <ecNumber evidence="5">2.3.1.47</ecNumber>
    </recommendedName>
    <alternativeName>
        <fullName evidence="9">7-keto-8-amino-pelargonic acid synthase</fullName>
    </alternativeName>
    <alternativeName>
        <fullName evidence="10">8-amino-7-ketopelargonate synthase</fullName>
    </alternativeName>
</protein>
<evidence type="ECO:0000256" key="12">
    <source>
        <dbReference type="RuleBase" id="RU003693"/>
    </source>
</evidence>
<dbReference type="PANTHER" id="PTHR13693">
    <property type="entry name" value="CLASS II AMINOTRANSFERASE/8-AMINO-7-OXONONANOATE SYNTHASE"/>
    <property type="match status" value="1"/>
</dbReference>
<dbReference type="GO" id="GO:0030170">
    <property type="term" value="F:pyridoxal phosphate binding"/>
    <property type="evidence" value="ECO:0007669"/>
    <property type="project" value="InterPro"/>
</dbReference>
<evidence type="ECO:0000313" key="15">
    <source>
        <dbReference type="Proteomes" id="UP001216390"/>
    </source>
</evidence>
<dbReference type="RefSeq" id="WP_272737073.1">
    <property type="nucleotide sequence ID" value="NZ_CP116942.1"/>
</dbReference>
<evidence type="ECO:0000256" key="1">
    <source>
        <dbReference type="ARBA" id="ARBA00001933"/>
    </source>
</evidence>
<dbReference type="InterPro" id="IPR015424">
    <property type="entry name" value="PyrdxlP-dep_Trfase"/>
</dbReference>
<keyword evidence="8 12" id="KW-0663">Pyridoxal phosphate</keyword>
<dbReference type="EMBL" id="CP116942">
    <property type="protein sequence ID" value="WCO67552.1"/>
    <property type="molecule type" value="Genomic_DNA"/>
</dbReference>
<dbReference type="InterPro" id="IPR004839">
    <property type="entry name" value="Aminotransferase_I/II_large"/>
</dbReference>
<accession>A0AAF0BU74</accession>
<dbReference type="InterPro" id="IPR001917">
    <property type="entry name" value="Aminotrans_II_pyridoxalP_BS"/>
</dbReference>
<dbReference type="Proteomes" id="UP001216390">
    <property type="component" value="Chromosome"/>
</dbReference>
<feature type="domain" description="Aminotransferase class I/classII large" evidence="13">
    <location>
        <begin position="51"/>
        <end position="372"/>
    </location>
</feature>
<dbReference type="PROSITE" id="PS00599">
    <property type="entry name" value="AA_TRANSFER_CLASS_2"/>
    <property type="match status" value="1"/>
</dbReference>
<comment type="similarity">
    <text evidence="3">Belongs to the class-II pyridoxal-phosphate-dependent aminotransferase family. BioF subfamily.</text>
</comment>
<comment type="pathway">
    <text evidence="2">Cofactor biosynthesis; biotin biosynthesis.</text>
</comment>
<evidence type="ECO:0000313" key="14">
    <source>
        <dbReference type="EMBL" id="WCO67552.1"/>
    </source>
</evidence>
<dbReference type="Gene3D" id="3.90.1150.10">
    <property type="entry name" value="Aspartate Aminotransferase, domain 1"/>
    <property type="match status" value="1"/>
</dbReference>
<dbReference type="EC" id="2.3.1.47" evidence="5"/>
<dbReference type="PANTHER" id="PTHR13693:SF100">
    <property type="entry name" value="8-AMINO-7-OXONONANOATE SYNTHASE"/>
    <property type="match status" value="1"/>
</dbReference>
<keyword evidence="7" id="KW-0093">Biotin biosynthesis</keyword>
<dbReference type="GO" id="GO:0008710">
    <property type="term" value="F:8-amino-7-oxononanoate synthase activity"/>
    <property type="evidence" value="ECO:0007669"/>
    <property type="project" value="UniProtKB-EC"/>
</dbReference>